<feature type="compositionally biased region" description="Basic and acidic residues" evidence="11">
    <location>
        <begin position="378"/>
        <end position="391"/>
    </location>
</feature>
<dbReference type="PANTHER" id="PTHR24248">
    <property type="entry name" value="ADRENERGIC RECEPTOR-RELATED G-PROTEIN COUPLED RECEPTOR"/>
    <property type="match status" value="1"/>
</dbReference>
<feature type="compositionally biased region" description="Low complexity" evidence="11">
    <location>
        <begin position="460"/>
        <end position="470"/>
    </location>
</feature>
<dbReference type="InterPro" id="IPR000276">
    <property type="entry name" value="GPCR_Rhodpsn"/>
</dbReference>
<dbReference type="PROSITE" id="PS50262">
    <property type="entry name" value="G_PROTEIN_RECEP_F1_2"/>
    <property type="match status" value="1"/>
</dbReference>
<evidence type="ECO:0000256" key="7">
    <source>
        <dbReference type="ARBA" id="ARBA00023136"/>
    </source>
</evidence>
<dbReference type="OMA" id="GDLRYMD"/>
<feature type="compositionally biased region" description="Gly residues" evidence="11">
    <location>
        <begin position="367"/>
        <end position="377"/>
    </location>
</feature>
<keyword evidence="9 10" id="KW-0807">Transducer</keyword>
<feature type="compositionally biased region" description="Polar residues" evidence="11">
    <location>
        <begin position="13"/>
        <end position="29"/>
    </location>
</feature>
<dbReference type="SMART" id="SM01381">
    <property type="entry name" value="7TM_GPCR_Srsx"/>
    <property type="match status" value="1"/>
</dbReference>
<evidence type="ECO:0000256" key="10">
    <source>
        <dbReference type="RuleBase" id="RU000688"/>
    </source>
</evidence>
<feature type="transmembrane region" description="Helical" evidence="12">
    <location>
        <begin position="933"/>
        <end position="953"/>
    </location>
</feature>
<dbReference type="PANTHER" id="PTHR24248:SF185">
    <property type="entry name" value="DOPAMINE RECEPTOR 2"/>
    <property type="match status" value="1"/>
</dbReference>
<evidence type="ECO:0000256" key="6">
    <source>
        <dbReference type="ARBA" id="ARBA00023040"/>
    </source>
</evidence>
<feature type="transmembrane region" description="Helical" evidence="12">
    <location>
        <begin position="127"/>
        <end position="151"/>
    </location>
</feature>
<dbReference type="Pfam" id="PF00001">
    <property type="entry name" value="7tm_1"/>
    <property type="match status" value="2"/>
</dbReference>
<dbReference type="InParanoid" id="A0A7M7JJT4"/>
<feature type="region of interest" description="Disordered" evidence="11">
    <location>
        <begin position="354"/>
        <end position="491"/>
    </location>
</feature>
<keyword evidence="7 12" id="KW-0472">Membrane</keyword>
<proteinExistence type="inferred from homology"/>
<name>A0A7M7JJT4_VARDE</name>
<dbReference type="GO" id="GO:0043410">
    <property type="term" value="P:positive regulation of MAPK cascade"/>
    <property type="evidence" value="ECO:0007669"/>
    <property type="project" value="TreeGrafter"/>
</dbReference>
<keyword evidence="8 10" id="KW-0675">Receptor</keyword>
<evidence type="ECO:0000259" key="13">
    <source>
        <dbReference type="PROSITE" id="PS50262"/>
    </source>
</evidence>
<dbReference type="OrthoDB" id="10071887at2759"/>
<evidence type="ECO:0000256" key="5">
    <source>
        <dbReference type="ARBA" id="ARBA00022989"/>
    </source>
</evidence>
<evidence type="ECO:0000256" key="9">
    <source>
        <dbReference type="ARBA" id="ARBA00023224"/>
    </source>
</evidence>
<dbReference type="GO" id="GO:0004930">
    <property type="term" value="F:G protein-coupled receptor activity"/>
    <property type="evidence" value="ECO:0007669"/>
    <property type="project" value="UniProtKB-KW"/>
</dbReference>
<feature type="region of interest" description="Disordered" evidence="11">
    <location>
        <begin position="1"/>
        <end position="34"/>
    </location>
</feature>
<feature type="transmembrane region" description="Helical" evidence="12">
    <location>
        <begin position="201"/>
        <end position="222"/>
    </location>
</feature>
<sequence>MATVTTEWPPRELNTTTDSSTTPFASVASSGGGAHRSNRVVRRIFNETFSTMLPMLTEAAETLTITTSSVFEVGAGGPATIGVVNGGDRSNSEVVGDCDDAWNHTSCGVNGTGVIEWTLPFPLWQTILIGIAIGVCIILTVAGNILVLTAFIVERTIRQPSNYFIVSLAVSDLLIGIVSMPFYAVYVLNGSWDLGPVICDLWLATDHTVCLVSIYTVLLITIDRYCSVKIAAKYRSWRTRDKVIWMVVITWILPFLIFFISILGWEHFTGRRDLNPGECAVQFLKDPVFNTSLIFGYFYCTMVVLFVLYGGIYKTASDMQRKSAEKQRKMQSLVAMGRGTLDVTPGLGLGLAKAAQVGADRPPSKGDGPGNPALGGKGAKDPRSPPKEPHGHGAVGNFCSNDSSILESQRTSSKFANNTETTSFSEKNNKTDNDNDQDQDRSSSPVFESDDDFDDEDENSTSTKTTQPNKPKAPKPKAKPKTPKSHKKSDAGRMSLVEAMRISAPAFGLKPQQSEGPSELASIGGLSSLGMPGLGLGIARKGLHCDPAKTTTIVTTSPTTATTTTANSTDYSSAYSKIASSTTASSKPLDTNASHHHSHHHESTGQINRNSSIELLHSSKRTGNATVTATSAKVQPSVSLDVKQRGSTLLVITEMAPDVSEACLEATEQTADEGQQIVANDYTTTTTNTTSSQYMHSTATTNGNILGGTTPTQEEHLPAAARDKEVQVGPIESSQTSEVKMPQICGASTDAVTASESAAMLATITPCQVIQADTVQTPVEYISSSGAVAIVVNETVCKQLPTTALLAVPDSASIPAKDILVKSASGSDSSRTVTKVAGEGDVGRLPGGLFRNAASNRSKREMISSFSNRLRKKRKNNEKRQKSKSENRARKALRTISFILGAFVICWTPYHILALVEGFCRDSRGCVNHHLFYFTYFLCYANSPINPFCYALANQQFKRTFYRVLRGDFHKT</sequence>
<feature type="compositionally biased region" description="Acidic residues" evidence="11">
    <location>
        <begin position="448"/>
        <end position="459"/>
    </location>
</feature>
<dbReference type="PRINTS" id="PR00237">
    <property type="entry name" value="GPCRRHODOPSN"/>
</dbReference>
<dbReference type="FunFam" id="1.20.1070.10:FF:000221">
    <property type="entry name" value="Muscarinic acetylcholine receptor gar-2"/>
    <property type="match status" value="1"/>
</dbReference>
<protein>
    <recommendedName>
        <fullName evidence="13">G-protein coupled receptors family 1 profile domain-containing protein</fullName>
    </recommendedName>
</protein>
<feature type="compositionally biased region" description="Basic and acidic residues" evidence="11">
    <location>
        <begin position="878"/>
        <end position="888"/>
    </location>
</feature>
<dbReference type="AlphaFoldDB" id="A0A7M7JJT4"/>
<reference evidence="14" key="1">
    <citation type="submission" date="2021-01" db="UniProtKB">
        <authorList>
            <consortium name="EnsemblMetazoa"/>
        </authorList>
    </citation>
    <scope>IDENTIFICATION</scope>
</reference>
<accession>A0A7M7JJT4</accession>
<evidence type="ECO:0000256" key="12">
    <source>
        <dbReference type="SAM" id="Phobius"/>
    </source>
</evidence>
<organism evidence="14 15">
    <name type="scientific">Varroa destructor</name>
    <name type="common">Honeybee mite</name>
    <dbReference type="NCBI Taxonomy" id="109461"/>
    <lineage>
        <taxon>Eukaryota</taxon>
        <taxon>Metazoa</taxon>
        <taxon>Ecdysozoa</taxon>
        <taxon>Arthropoda</taxon>
        <taxon>Chelicerata</taxon>
        <taxon>Arachnida</taxon>
        <taxon>Acari</taxon>
        <taxon>Parasitiformes</taxon>
        <taxon>Mesostigmata</taxon>
        <taxon>Gamasina</taxon>
        <taxon>Dermanyssoidea</taxon>
        <taxon>Varroidae</taxon>
        <taxon>Varroa</taxon>
    </lineage>
</organism>
<evidence type="ECO:0000256" key="8">
    <source>
        <dbReference type="ARBA" id="ARBA00023170"/>
    </source>
</evidence>
<dbReference type="RefSeq" id="XP_022653019.1">
    <property type="nucleotide sequence ID" value="XM_022797284.1"/>
</dbReference>
<keyword evidence="5 12" id="KW-1133">Transmembrane helix</keyword>
<feature type="transmembrane region" description="Helical" evidence="12">
    <location>
        <begin position="294"/>
        <end position="313"/>
    </location>
</feature>
<dbReference type="Proteomes" id="UP000594260">
    <property type="component" value="Unplaced"/>
</dbReference>
<feature type="transmembrane region" description="Helical" evidence="12">
    <location>
        <begin position="163"/>
        <end position="189"/>
    </location>
</feature>
<comment type="subcellular location">
    <subcellularLocation>
        <location evidence="1">Cell membrane</location>
        <topology evidence="1">Multi-pass membrane protein</topology>
    </subcellularLocation>
</comment>
<dbReference type="SUPFAM" id="SSF81321">
    <property type="entry name" value="Family A G protein-coupled receptor-like"/>
    <property type="match status" value="2"/>
</dbReference>
<dbReference type="GO" id="GO:0005886">
    <property type="term" value="C:plasma membrane"/>
    <property type="evidence" value="ECO:0007669"/>
    <property type="project" value="UniProtKB-SubCell"/>
</dbReference>
<feature type="domain" description="G-protein coupled receptors family 1 profile" evidence="13">
    <location>
        <begin position="143"/>
        <end position="950"/>
    </location>
</feature>
<feature type="region of interest" description="Disordered" evidence="11">
    <location>
        <begin position="583"/>
        <end position="608"/>
    </location>
</feature>
<feature type="region of interest" description="Disordered" evidence="11">
    <location>
        <begin position="865"/>
        <end position="888"/>
    </location>
</feature>
<keyword evidence="3" id="KW-1003">Cell membrane</keyword>
<evidence type="ECO:0000256" key="3">
    <source>
        <dbReference type="ARBA" id="ARBA00022475"/>
    </source>
</evidence>
<keyword evidence="4 10" id="KW-0812">Transmembrane</keyword>
<feature type="compositionally biased region" description="Polar residues" evidence="11">
    <location>
        <begin position="398"/>
        <end position="426"/>
    </location>
</feature>
<dbReference type="KEGG" id="vde:111246908"/>
<dbReference type="Gene3D" id="1.20.1070.10">
    <property type="entry name" value="Rhodopsin 7-helix transmembrane proteins"/>
    <property type="match status" value="2"/>
</dbReference>
<feature type="transmembrane region" description="Helical" evidence="12">
    <location>
        <begin position="892"/>
        <end position="913"/>
    </location>
</feature>
<dbReference type="EnsemblMetazoa" id="XM_022797284">
    <property type="protein sequence ID" value="XP_022653019"/>
    <property type="gene ID" value="LOC111246908"/>
</dbReference>
<feature type="compositionally biased region" description="Basic residues" evidence="11">
    <location>
        <begin position="472"/>
        <end position="487"/>
    </location>
</feature>
<evidence type="ECO:0000256" key="2">
    <source>
        <dbReference type="ARBA" id="ARBA00010663"/>
    </source>
</evidence>
<dbReference type="RefSeq" id="XP_022653020.1">
    <property type="nucleotide sequence ID" value="XM_022797285.1"/>
</dbReference>
<feature type="transmembrane region" description="Helical" evidence="12">
    <location>
        <begin position="243"/>
        <end position="265"/>
    </location>
</feature>
<dbReference type="GO" id="GO:0071880">
    <property type="term" value="P:adenylate cyclase-activating adrenergic receptor signaling pathway"/>
    <property type="evidence" value="ECO:0007669"/>
    <property type="project" value="TreeGrafter"/>
</dbReference>
<dbReference type="GeneID" id="111246908"/>
<evidence type="ECO:0000313" key="15">
    <source>
        <dbReference type="Proteomes" id="UP000594260"/>
    </source>
</evidence>
<keyword evidence="15" id="KW-1185">Reference proteome</keyword>
<evidence type="ECO:0000256" key="1">
    <source>
        <dbReference type="ARBA" id="ARBA00004651"/>
    </source>
</evidence>
<dbReference type="InterPro" id="IPR017452">
    <property type="entry name" value="GPCR_Rhodpsn_7TM"/>
</dbReference>
<evidence type="ECO:0000313" key="14">
    <source>
        <dbReference type="EnsemblMetazoa" id="XP_022653020"/>
    </source>
</evidence>
<evidence type="ECO:0000256" key="4">
    <source>
        <dbReference type="ARBA" id="ARBA00022692"/>
    </source>
</evidence>
<dbReference type="FunCoup" id="A0A7M7JJT4">
    <property type="interactions" value="72"/>
</dbReference>
<evidence type="ECO:0000256" key="11">
    <source>
        <dbReference type="SAM" id="MobiDB-lite"/>
    </source>
</evidence>
<dbReference type="PROSITE" id="PS00237">
    <property type="entry name" value="G_PROTEIN_RECEP_F1_1"/>
    <property type="match status" value="1"/>
</dbReference>
<feature type="compositionally biased region" description="Basic and acidic residues" evidence="11">
    <location>
        <begin position="427"/>
        <end position="441"/>
    </location>
</feature>
<dbReference type="EnsemblMetazoa" id="XM_022797285">
    <property type="protein sequence ID" value="XP_022653020"/>
    <property type="gene ID" value="LOC111246908"/>
</dbReference>
<comment type="similarity">
    <text evidence="2 10">Belongs to the G-protein coupled receptor 1 family.</text>
</comment>
<keyword evidence="6 10" id="KW-0297">G-protein coupled receptor</keyword>